<dbReference type="AlphaFoldDB" id="A0A345XUF8"/>
<sequence length="63" mass="6841">MKLRFLTSSSNSGSCPSLYETDSGDIVVQGDKLTDPEAISQLRNVLPGEDFVVVPRSLLESLK</sequence>
<accession>A0A345XUF8</accession>
<organism evidence="1 2">
    <name type="scientific">Streptomyces armeniacus</name>
    <dbReference type="NCBI Taxonomy" id="83291"/>
    <lineage>
        <taxon>Bacteria</taxon>
        <taxon>Bacillati</taxon>
        <taxon>Actinomycetota</taxon>
        <taxon>Actinomycetes</taxon>
        <taxon>Kitasatosporales</taxon>
        <taxon>Streptomycetaceae</taxon>
        <taxon>Streptomyces</taxon>
    </lineage>
</organism>
<reference evidence="1 2" key="1">
    <citation type="submission" date="2018-07" db="EMBL/GenBank/DDBJ databases">
        <title>Draft genome of the type strain Streptomyces armeniacus ATCC 15676.</title>
        <authorList>
            <person name="Labana P."/>
            <person name="Gosse J.T."/>
            <person name="Boddy C.N."/>
        </authorList>
    </citation>
    <scope>NUCLEOTIDE SEQUENCE [LARGE SCALE GENOMIC DNA]</scope>
    <source>
        <strain evidence="1 2">ATCC 15676</strain>
    </source>
</reference>
<keyword evidence="2" id="KW-1185">Reference proteome</keyword>
<dbReference type="EMBL" id="CP031320">
    <property type="protein sequence ID" value="AXK35274.1"/>
    <property type="molecule type" value="Genomic_DNA"/>
</dbReference>
<gene>
    <name evidence="1" type="ORF">DVA86_24160</name>
</gene>
<dbReference type="Proteomes" id="UP000254425">
    <property type="component" value="Chromosome"/>
</dbReference>
<name>A0A345XUF8_9ACTN</name>
<dbReference type="RefSeq" id="WP_208881338.1">
    <property type="nucleotide sequence ID" value="NZ_CP031320.1"/>
</dbReference>
<proteinExistence type="predicted"/>
<evidence type="ECO:0000313" key="1">
    <source>
        <dbReference type="EMBL" id="AXK35274.1"/>
    </source>
</evidence>
<protein>
    <submittedName>
        <fullName evidence="1">Uncharacterized protein</fullName>
    </submittedName>
</protein>
<evidence type="ECO:0000313" key="2">
    <source>
        <dbReference type="Proteomes" id="UP000254425"/>
    </source>
</evidence>
<dbReference type="KEGG" id="sarm:DVA86_24160"/>